<accession>A0A2M9ZKR8</accession>
<dbReference type="PANTHER" id="PTHR12992:SF11">
    <property type="entry name" value="MITOCHONDRIAL COENZYME A DIPHOSPHATASE NUDT8"/>
    <property type="match status" value="1"/>
</dbReference>
<evidence type="ECO:0000256" key="5">
    <source>
        <dbReference type="ARBA" id="ARBA00022842"/>
    </source>
</evidence>
<dbReference type="EMBL" id="NPDZ01000008">
    <property type="protein sequence ID" value="PJZ72660.1"/>
    <property type="molecule type" value="Genomic_DNA"/>
</dbReference>
<dbReference type="EMBL" id="NPDY01000006">
    <property type="protein sequence ID" value="PJZ69932.1"/>
    <property type="molecule type" value="Genomic_DNA"/>
</dbReference>
<dbReference type="OrthoDB" id="9802805at2"/>
<evidence type="ECO:0000313" key="11">
    <source>
        <dbReference type="Proteomes" id="UP000231990"/>
    </source>
</evidence>
<dbReference type="Proteomes" id="UP000231990">
    <property type="component" value="Unassembled WGS sequence"/>
</dbReference>
<keyword evidence="6" id="KW-0464">Manganese</keyword>
<dbReference type="AlphaFoldDB" id="A0A2M9ZKR8"/>
<evidence type="ECO:0000313" key="8">
    <source>
        <dbReference type="EMBL" id="PJZ69932.1"/>
    </source>
</evidence>
<comment type="cofactor">
    <cofactor evidence="1">
        <name>Mn(2+)</name>
        <dbReference type="ChEBI" id="CHEBI:29035"/>
    </cofactor>
</comment>
<evidence type="ECO:0000256" key="4">
    <source>
        <dbReference type="ARBA" id="ARBA00022801"/>
    </source>
</evidence>
<keyword evidence="4" id="KW-0378">Hydrolase</keyword>
<comment type="cofactor">
    <cofactor evidence="2">
        <name>Mg(2+)</name>
        <dbReference type="ChEBI" id="CHEBI:18420"/>
    </cofactor>
</comment>
<dbReference type="InterPro" id="IPR045121">
    <property type="entry name" value="CoAse"/>
</dbReference>
<evidence type="ECO:0000256" key="3">
    <source>
        <dbReference type="ARBA" id="ARBA00022723"/>
    </source>
</evidence>
<comment type="caution">
    <text evidence="9">The sequence shown here is derived from an EMBL/GenBank/DDBJ whole genome shotgun (WGS) entry which is preliminary data.</text>
</comment>
<organism evidence="9 11">
    <name type="scientific">Leptospira perolatii</name>
    <dbReference type="NCBI Taxonomy" id="2023191"/>
    <lineage>
        <taxon>Bacteria</taxon>
        <taxon>Pseudomonadati</taxon>
        <taxon>Spirochaetota</taxon>
        <taxon>Spirochaetia</taxon>
        <taxon>Leptospirales</taxon>
        <taxon>Leptospiraceae</taxon>
        <taxon>Leptospira</taxon>
    </lineage>
</organism>
<protein>
    <submittedName>
        <fullName evidence="9">Coenzyme A pyrophosphatase</fullName>
    </submittedName>
</protein>
<proteinExistence type="predicted"/>
<evidence type="ECO:0000256" key="1">
    <source>
        <dbReference type="ARBA" id="ARBA00001936"/>
    </source>
</evidence>
<dbReference type="InterPro" id="IPR000086">
    <property type="entry name" value="NUDIX_hydrolase_dom"/>
</dbReference>
<sequence length="213" mass="24622">MIKVDLERIKNNNPLRVESEVQIPEDITDSSVVIPIYRTPEGDGFLLQQRSHNLVSHPGQIAFPGGARDPEDENLLSTALREWTEEMGAPAEDLEIIGTYKGYFTHTGFHITPYLAVYHGDFVFDFNQEEVERIIRLDLSRLWSEPFYSLHVRRNPSSPLMELFYFDLEEGLLWGATARIIVNFLREHCDFSRPPMIREMNLPGPPFFDPKKS</sequence>
<dbReference type="CDD" id="cd03426">
    <property type="entry name" value="NUDIX_CoAse_Nudt7"/>
    <property type="match status" value="1"/>
</dbReference>
<dbReference type="GO" id="GO:0046872">
    <property type="term" value="F:metal ion binding"/>
    <property type="evidence" value="ECO:0007669"/>
    <property type="project" value="UniProtKB-KW"/>
</dbReference>
<keyword evidence="5" id="KW-0460">Magnesium</keyword>
<dbReference type="InterPro" id="IPR015797">
    <property type="entry name" value="NUDIX_hydrolase-like_dom_sf"/>
</dbReference>
<dbReference type="PANTHER" id="PTHR12992">
    <property type="entry name" value="NUDIX HYDROLASE"/>
    <property type="match status" value="1"/>
</dbReference>
<evidence type="ECO:0000256" key="2">
    <source>
        <dbReference type="ARBA" id="ARBA00001946"/>
    </source>
</evidence>
<gene>
    <name evidence="8" type="ORF">CH360_08480</name>
    <name evidence="9" type="ORF">CH373_13205</name>
</gene>
<reference evidence="10 11" key="1">
    <citation type="submission" date="2017-07" db="EMBL/GenBank/DDBJ databases">
        <title>Leptospira spp. isolated from tropical soils.</title>
        <authorList>
            <person name="Thibeaux R."/>
            <person name="Iraola G."/>
            <person name="Ferres I."/>
            <person name="Bierque E."/>
            <person name="Girault D."/>
            <person name="Soupe-Gilbert M.-E."/>
            <person name="Picardeau M."/>
            <person name="Goarant C."/>
        </authorList>
    </citation>
    <scope>NUCLEOTIDE SEQUENCE [LARGE SCALE GENOMIC DNA]</scope>
    <source>
        <strain evidence="9 11">FH1-B-B1</strain>
        <strain evidence="8 10">FH1-B-C1</strain>
    </source>
</reference>
<keyword evidence="3" id="KW-0479">Metal-binding</keyword>
<dbReference type="GO" id="GO:0010945">
    <property type="term" value="F:coenzyme A diphosphatase activity"/>
    <property type="evidence" value="ECO:0007669"/>
    <property type="project" value="InterPro"/>
</dbReference>
<evidence type="ECO:0000256" key="6">
    <source>
        <dbReference type="ARBA" id="ARBA00023211"/>
    </source>
</evidence>
<evidence type="ECO:0000313" key="10">
    <source>
        <dbReference type="Proteomes" id="UP000231962"/>
    </source>
</evidence>
<dbReference type="Pfam" id="PF00293">
    <property type="entry name" value="NUDIX"/>
    <property type="match status" value="1"/>
</dbReference>
<dbReference type="Gene3D" id="3.90.79.10">
    <property type="entry name" value="Nucleoside Triphosphate Pyrophosphohydrolase"/>
    <property type="match status" value="1"/>
</dbReference>
<name>A0A2M9ZKR8_9LEPT</name>
<evidence type="ECO:0000259" key="7">
    <source>
        <dbReference type="PROSITE" id="PS51462"/>
    </source>
</evidence>
<keyword evidence="10" id="KW-1185">Reference proteome</keyword>
<feature type="domain" description="Nudix hydrolase" evidence="7">
    <location>
        <begin position="27"/>
        <end position="163"/>
    </location>
</feature>
<evidence type="ECO:0000313" key="9">
    <source>
        <dbReference type="EMBL" id="PJZ72660.1"/>
    </source>
</evidence>
<dbReference type="PROSITE" id="PS51462">
    <property type="entry name" value="NUDIX"/>
    <property type="match status" value="1"/>
</dbReference>
<dbReference type="SUPFAM" id="SSF55811">
    <property type="entry name" value="Nudix"/>
    <property type="match status" value="1"/>
</dbReference>
<dbReference type="Proteomes" id="UP000231962">
    <property type="component" value="Unassembled WGS sequence"/>
</dbReference>